<keyword evidence="1" id="KW-0472">Membrane</keyword>
<organism evidence="2 3">
    <name type="scientific">Sphaerotilus natans subsp. natans DSM 6575</name>
    <dbReference type="NCBI Taxonomy" id="1286631"/>
    <lineage>
        <taxon>Bacteria</taxon>
        <taxon>Pseudomonadati</taxon>
        <taxon>Pseudomonadota</taxon>
        <taxon>Betaproteobacteria</taxon>
        <taxon>Burkholderiales</taxon>
        <taxon>Sphaerotilaceae</taxon>
        <taxon>Sphaerotilus</taxon>
    </lineage>
</organism>
<accession>A0A059KLP8</accession>
<dbReference type="STRING" id="34103.SAMN05421778_11566"/>
<dbReference type="RefSeq" id="WP_037481294.1">
    <property type="nucleotide sequence ID" value="NZ_AZRA01000050.1"/>
</dbReference>
<keyword evidence="1" id="KW-0812">Transmembrane</keyword>
<gene>
    <name evidence="2" type="ORF">X805_20010</name>
</gene>
<evidence type="ECO:0000313" key="2">
    <source>
        <dbReference type="EMBL" id="KDB52386.1"/>
    </source>
</evidence>
<feature type="transmembrane region" description="Helical" evidence="1">
    <location>
        <begin position="16"/>
        <end position="36"/>
    </location>
</feature>
<evidence type="ECO:0000256" key="1">
    <source>
        <dbReference type="SAM" id="Phobius"/>
    </source>
</evidence>
<sequence length="99" mass="10744">MNIVLGPIALPAMRQATWLLVVLQASVMTLLTLLMGHLPGLSPGVEKSLFGAWVMLVGVPIAFTPLVHPREQASHLLVFGLVLPLLQVLLSWLAQMMLI</sequence>
<evidence type="ECO:0000313" key="3">
    <source>
        <dbReference type="Proteomes" id="UP000026714"/>
    </source>
</evidence>
<comment type="caution">
    <text evidence="2">The sequence shown here is derived from an EMBL/GenBank/DDBJ whole genome shotgun (WGS) entry which is preliminary data.</text>
</comment>
<protein>
    <submittedName>
        <fullName evidence="2">Uncharacterized protein</fullName>
    </submittedName>
</protein>
<reference evidence="2 3" key="1">
    <citation type="journal article" date="2014" name="FEMS Microbiol. Ecol.">
        <title>Sphaerotilus natans encrusted with nanoball-shaped Fe(III) oxide minerals formed by nitrate-reducing mixotrophic Fe(II) oxidation.</title>
        <authorList>
            <person name="Park S."/>
            <person name="Kim D.H."/>
            <person name="Lee J.H."/>
            <person name="Hur H.G."/>
        </authorList>
    </citation>
    <scope>NUCLEOTIDE SEQUENCE [LARGE SCALE GENOMIC DNA]</scope>
    <source>
        <strain evidence="2 3">DSM 6575</strain>
    </source>
</reference>
<feature type="transmembrane region" description="Helical" evidence="1">
    <location>
        <begin position="73"/>
        <end position="94"/>
    </location>
</feature>
<keyword evidence="1" id="KW-1133">Transmembrane helix</keyword>
<dbReference type="Proteomes" id="UP000026714">
    <property type="component" value="Unassembled WGS sequence"/>
</dbReference>
<name>A0A059KLP8_9BURK</name>
<dbReference type="AlphaFoldDB" id="A0A059KLP8"/>
<proteinExistence type="predicted"/>
<dbReference type="EMBL" id="AZRA01000050">
    <property type="protein sequence ID" value="KDB52386.1"/>
    <property type="molecule type" value="Genomic_DNA"/>
</dbReference>
<feature type="transmembrane region" description="Helical" evidence="1">
    <location>
        <begin position="48"/>
        <end position="67"/>
    </location>
</feature>
<keyword evidence="3" id="KW-1185">Reference proteome</keyword>